<proteinExistence type="inferred from homology"/>
<gene>
    <name evidence="12" type="ORF">PPERSA_02876</name>
</gene>
<dbReference type="Gene3D" id="1.50.40.10">
    <property type="entry name" value="Mitochondrial carrier domain"/>
    <property type="match status" value="1"/>
</dbReference>
<evidence type="ECO:0000256" key="2">
    <source>
        <dbReference type="ARBA" id="ARBA00006375"/>
    </source>
</evidence>
<dbReference type="InterPro" id="IPR050391">
    <property type="entry name" value="Mito_Metabolite_Transporter"/>
</dbReference>
<dbReference type="Pfam" id="PF00153">
    <property type="entry name" value="Mito_carr"/>
    <property type="match status" value="3"/>
</dbReference>
<evidence type="ECO:0000256" key="4">
    <source>
        <dbReference type="ARBA" id="ARBA00022692"/>
    </source>
</evidence>
<dbReference type="PROSITE" id="PS50920">
    <property type="entry name" value="SOLCAR"/>
    <property type="match status" value="3"/>
</dbReference>
<comment type="subcellular location">
    <subcellularLocation>
        <location evidence="1">Membrane</location>
        <topology evidence="1">Multi-pass membrane protein</topology>
    </subcellularLocation>
</comment>
<comment type="similarity">
    <text evidence="2">Belongs to the mitochondrial carrier (TC 2.A.29) family.</text>
</comment>
<feature type="compositionally biased region" description="Polar residues" evidence="10">
    <location>
        <begin position="511"/>
        <end position="520"/>
    </location>
</feature>
<evidence type="ECO:0000256" key="3">
    <source>
        <dbReference type="ARBA" id="ARBA00022448"/>
    </source>
</evidence>
<dbReference type="OrthoDB" id="756301at2759"/>
<evidence type="ECO:0000256" key="8">
    <source>
        <dbReference type="PROSITE-ProRule" id="PRU00282"/>
    </source>
</evidence>
<organism evidence="12 13">
    <name type="scientific">Pseudocohnilembus persalinus</name>
    <name type="common">Ciliate</name>
    <dbReference type="NCBI Taxonomy" id="266149"/>
    <lineage>
        <taxon>Eukaryota</taxon>
        <taxon>Sar</taxon>
        <taxon>Alveolata</taxon>
        <taxon>Ciliophora</taxon>
        <taxon>Intramacronucleata</taxon>
        <taxon>Oligohymenophorea</taxon>
        <taxon>Scuticociliatia</taxon>
        <taxon>Philasterida</taxon>
        <taxon>Pseudocohnilembidae</taxon>
        <taxon>Pseudocohnilembus</taxon>
    </lineage>
</organism>
<dbReference type="AlphaFoldDB" id="A0A0V0QMA3"/>
<dbReference type="PRINTS" id="PR00784">
    <property type="entry name" value="MTUNCOUPLING"/>
</dbReference>
<evidence type="ECO:0000313" key="13">
    <source>
        <dbReference type="Proteomes" id="UP000054937"/>
    </source>
</evidence>
<dbReference type="InterPro" id="IPR023395">
    <property type="entry name" value="MCP_dom_sf"/>
</dbReference>
<keyword evidence="5" id="KW-0677">Repeat</keyword>
<dbReference type="SUPFAM" id="SSF103506">
    <property type="entry name" value="Mitochondrial carrier"/>
    <property type="match status" value="1"/>
</dbReference>
<keyword evidence="7 8" id="KW-0472">Membrane</keyword>
<evidence type="ECO:0000256" key="5">
    <source>
        <dbReference type="ARBA" id="ARBA00022737"/>
    </source>
</evidence>
<sequence>MAPVPSQPQQTPQQHGQFYKLLQSIGTAAVAAVITVSFIHPIDVVKTRLQISGEAGRVGGGQYNGVLSTVGLLFKEKGLGTFYKGIQAAYMRELSYTSLRLGLYTPIKDLITGKDKTPGPIGKFMAGALSGAIAATAGNPFDLLKTRMMAKQGDNLGMFQAMNEIYSRQGLMGFYKGLSANISRGIVLNATKLGTYDIVKGQIKDKLQFTGIGLHFMSAFCAGFFMTLTVTPFDMCRTRLMNQPHDQVLYTGLGDAFAKIYKNEGFAALYKGFYPVWGRFAPTTVLQLNQKKDNKHDEYYIQEQQETKYTEEGSNFIENEPNLIEEKNSKQKQFTQEVLNTNESEDFQISVEQLNAEKFNEYNYQNDINLLKIQKQINIPIDQQKELQKNINNNLSEKNINNLDEKCIKHEVKSFKNNKKLPLNFKKQKTEIHQNIYMPFFEMQKQTKLSISDKNYKDKNQKKDSIEKKPKIPFKSCDYQQNDLKYFIDNQQNFKENKKCQKQNKRNKSQGYLQLNQNTDSENKKQNQKIKNKSNIQTPQNTFNVNGIQNFFLSNNQFKHKKGTNSFNLMKNLLIQNQESIPQMSLNQQNQLHQNSIQTLPQQQQKCQQNSLSYNQLTQLQKQKLKQKITLNNKFNTQQLNQKLPKNAENIQIQKQNKQLDTDMSESIQIKKINNKKNIEKHNNNLYYINQEIQQNKLMNKINGLETVLEELCGKFTNLERNNQLLKSQALQLLMEKQQFQKVQMIEKSHIESALTNFK</sequence>
<dbReference type="PANTHER" id="PTHR45618">
    <property type="entry name" value="MITOCHONDRIAL DICARBOXYLATE CARRIER-RELATED"/>
    <property type="match status" value="1"/>
</dbReference>
<accession>A0A0V0QMA3</accession>
<evidence type="ECO:0000256" key="6">
    <source>
        <dbReference type="ARBA" id="ARBA00022989"/>
    </source>
</evidence>
<feature type="repeat" description="Solcar" evidence="8">
    <location>
        <begin position="19"/>
        <end position="110"/>
    </location>
</feature>
<name>A0A0V0QMA3_PSEPJ</name>
<feature type="repeat" description="Solcar" evidence="8">
    <location>
        <begin position="210"/>
        <end position="297"/>
    </location>
</feature>
<comment type="caution">
    <text evidence="12">The sequence shown here is derived from an EMBL/GenBank/DDBJ whole genome shotgun (WGS) entry which is preliminary data.</text>
</comment>
<feature type="transmembrane region" description="Helical" evidence="11">
    <location>
        <begin position="21"/>
        <end position="39"/>
    </location>
</feature>
<evidence type="ECO:0000256" key="7">
    <source>
        <dbReference type="ARBA" id="ARBA00023136"/>
    </source>
</evidence>
<keyword evidence="4 8" id="KW-0812">Transmembrane</keyword>
<feature type="coiled-coil region" evidence="9">
    <location>
        <begin position="702"/>
        <end position="729"/>
    </location>
</feature>
<dbReference type="EMBL" id="LDAU01000131">
    <property type="protein sequence ID" value="KRX03497.1"/>
    <property type="molecule type" value="Genomic_DNA"/>
</dbReference>
<reference evidence="12 13" key="1">
    <citation type="journal article" date="2015" name="Sci. Rep.">
        <title>Genome of the facultative scuticociliatosis pathogen Pseudocohnilembus persalinus provides insight into its virulence through horizontal gene transfer.</title>
        <authorList>
            <person name="Xiong J."/>
            <person name="Wang G."/>
            <person name="Cheng J."/>
            <person name="Tian M."/>
            <person name="Pan X."/>
            <person name="Warren A."/>
            <person name="Jiang C."/>
            <person name="Yuan D."/>
            <person name="Miao W."/>
        </authorList>
    </citation>
    <scope>NUCLEOTIDE SEQUENCE [LARGE SCALE GENOMIC DNA]</scope>
    <source>
        <strain evidence="12">36N120E</strain>
    </source>
</reference>
<dbReference type="GO" id="GO:0016020">
    <property type="term" value="C:membrane"/>
    <property type="evidence" value="ECO:0007669"/>
    <property type="project" value="UniProtKB-SubCell"/>
</dbReference>
<dbReference type="Proteomes" id="UP000054937">
    <property type="component" value="Unassembled WGS sequence"/>
</dbReference>
<dbReference type="InterPro" id="IPR018108">
    <property type="entry name" value="MCP_transmembrane"/>
</dbReference>
<keyword evidence="9" id="KW-0175">Coiled coil</keyword>
<dbReference type="InterPro" id="IPR002067">
    <property type="entry name" value="MCP"/>
</dbReference>
<feature type="transmembrane region" description="Helical" evidence="11">
    <location>
        <begin position="212"/>
        <end position="233"/>
    </location>
</feature>
<evidence type="ECO:0000313" key="12">
    <source>
        <dbReference type="EMBL" id="KRX03497.1"/>
    </source>
</evidence>
<keyword evidence="3" id="KW-0813">Transport</keyword>
<keyword evidence="13" id="KW-1185">Reference proteome</keyword>
<evidence type="ECO:0000256" key="10">
    <source>
        <dbReference type="SAM" id="MobiDB-lite"/>
    </source>
</evidence>
<evidence type="ECO:0000256" key="11">
    <source>
        <dbReference type="SAM" id="Phobius"/>
    </source>
</evidence>
<keyword evidence="6 11" id="KW-1133">Transmembrane helix</keyword>
<evidence type="ECO:0000256" key="1">
    <source>
        <dbReference type="ARBA" id="ARBA00004141"/>
    </source>
</evidence>
<feature type="repeat" description="Solcar" evidence="8">
    <location>
        <begin position="118"/>
        <end position="202"/>
    </location>
</feature>
<feature type="region of interest" description="Disordered" evidence="10">
    <location>
        <begin position="501"/>
        <end position="541"/>
    </location>
</feature>
<protein>
    <submittedName>
        <fullName evidence="12">Mitochondrial carrier domain</fullName>
    </submittedName>
</protein>
<dbReference type="InParanoid" id="A0A0V0QMA3"/>
<evidence type="ECO:0000256" key="9">
    <source>
        <dbReference type="SAM" id="Coils"/>
    </source>
</evidence>
<dbReference type="GO" id="GO:0055085">
    <property type="term" value="P:transmembrane transport"/>
    <property type="evidence" value="ECO:0007669"/>
    <property type="project" value="InterPro"/>
</dbReference>